<evidence type="ECO:0000256" key="1">
    <source>
        <dbReference type="SAM" id="MobiDB-lite"/>
    </source>
</evidence>
<name>A0ABW8CJ08_9ACTN</name>
<dbReference type="Pfam" id="PF03992">
    <property type="entry name" value="ABM"/>
    <property type="match status" value="1"/>
</dbReference>
<comment type="caution">
    <text evidence="3">The sequence shown here is derived from an EMBL/GenBank/DDBJ whole genome shotgun (WGS) entry which is preliminary data.</text>
</comment>
<organism evidence="3 4">
    <name type="scientific">Streptomyces fildesensis</name>
    <dbReference type="NCBI Taxonomy" id="375757"/>
    <lineage>
        <taxon>Bacteria</taxon>
        <taxon>Bacillati</taxon>
        <taxon>Actinomycetota</taxon>
        <taxon>Actinomycetes</taxon>
        <taxon>Kitasatosporales</taxon>
        <taxon>Streptomycetaceae</taxon>
        <taxon>Streptomyces</taxon>
    </lineage>
</organism>
<evidence type="ECO:0000313" key="3">
    <source>
        <dbReference type="EMBL" id="MFI9106431.1"/>
    </source>
</evidence>
<dbReference type="RefSeq" id="WP_399657932.1">
    <property type="nucleotide sequence ID" value="NZ_JBITYG010000018.1"/>
</dbReference>
<dbReference type="Proteomes" id="UP001614394">
    <property type="component" value="Unassembled WGS sequence"/>
</dbReference>
<dbReference type="InterPro" id="IPR011008">
    <property type="entry name" value="Dimeric_a/b-barrel"/>
</dbReference>
<proteinExistence type="predicted"/>
<protein>
    <submittedName>
        <fullName evidence="3">SchA/CurD-like domain-containing protein</fullName>
    </submittedName>
</protein>
<dbReference type="InterPro" id="IPR007575">
    <property type="entry name" value="SchA_CurD-like"/>
</dbReference>
<evidence type="ECO:0000313" key="4">
    <source>
        <dbReference type="Proteomes" id="UP001614394"/>
    </source>
</evidence>
<dbReference type="PROSITE" id="PS51725">
    <property type="entry name" value="ABM"/>
    <property type="match status" value="1"/>
</dbReference>
<evidence type="ECO:0000259" key="2">
    <source>
        <dbReference type="PROSITE" id="PS51725"/>
    </source>
</evidence>
<accession>A0ABW8CJ08</accession>
<reference evidence="3 4" key="1">
    <citation type="submission" date="2024-10" db="EMBL/GenBank/DDBJ databases">
        <title>The Natural Products Discovery Center: Release of the First 8490 Sequenced Strains for Exploring Actinobacteria Biosynthetic Diversity.</title>
        <authorList>
            <person name="Kalkreuter E."/>
            <person name="Kautsar S.A."/>
            <person name="Yang D."/>
            <person name="Bader C.D."/>
            <person name="Teijaro C.N."/>
            <person name="Fluegel L."/>
            <person name="Davis C.M."/>
            <person name="Simpson J.R."/>
            <person name="Lauterbach L."/>
            <person name="Steele A.D."/>
            <person name="Gui C."/>
            <person name="Meng S."/>
            <person name="Li G."/>
            <person name="Viehrig K."/>
            <person name="Ye F."/>
            <person name="Su P."/>
            <person name="Kiefer A.F."/>
            <person name="Nichols A."/>
            <person name="Cepeda A.J."/>
            <person name="Yan W."/>
            <person name="Fan B."/>
            <person name="Jiang Y."/>
            <person name="Adhikari A."/>
            <person name="Zheng C.-J."/>
            <person name="Schuster L."/>
            <person name="Cowan T.M."/>
            <person name="Smanski M.J."/>
            <person name="Chevrette M.G."/>
            <person name="De Carvalho L.P.S."/>
            <person name="Shen B."/>
        </authorList>
    </citation>
    <scope>NUCLEOTIDE SEQUENCE [LARGE SCALE GENOMIC DNA]</scope>
    <source>
        <strain evidence="3 4">NPDC053399</strain>
    </source>
</reference>
<gene>
    <name evidence="3" type="ORF">ACIGXA_38595</name>
</gene>
<sequence length="389" mass="42092">MTTLDDRRIADPTLETTRLRVVLLLDVLDGRQERFLEAYEEIRHQVAGVPGHVSDQLCQSLGNSSQWLITSEWEGSEPFLAWVESAAHRKMVEPLHGCVRDTTSLRFVIARETPDPLDAPARPERRAARPGPAKGKAAAKRAAGTDPLPAPPLCSGGVVRHAITFTVKPGSEPAVAKILAGYRSPQARVDDTTQLRRTSLFMHGNRVVRAVEVTGDLGNALRHVAAQPEVRAVEEAINPYLEEARDLTDGSSARAFFARAALPAVEHVTGTEAAQADGVTRRAYFYPVKPGRGEEAARLLAELDAAAAADPGQRLVGSTVFHRDGVLVRVVDLAEQQRRSPAGELADVVPEELNRLLDLGKHHDPSAAGELSYGVPAMDLITDRRAQAA</sequence>
<dbReference type="EMBL" id="JBITYG010000018">
    <property type="protein sequence ID" value="MFI9106431.1"/>
    <property type="molecule type" value="Genomic_DNA"/>
</dbReference>
<dbReference type="InterPro" id="IPR007138">
    <property type="entry name" value="ABM_dom"/>
</dbReference>
<keyword evidence="4" id="KW-1185">Reference proteome</keyword>
<dbReference type="SUPFAM" id="SSF54909">
    <property type="entry name" value="Dimeric alpha+beta barrel"/>
    <property type="match status" value="1"/>
</dbReference>
<dbReference type="Pfam" id="PF04486">
    <property type="entry name" value="SchA_CurD"/>
    <property type="match status" value="1"/>
</dbReference>
<dbReference type="Gene3D" id="3.30.70.100">
    <property type="match status" value="1"/>
</dbReference>
<feature type="compositionally biased region" description="Low complexity" evidence="1">
    <location>
        <begin position="129"/>
        <end position="144"/>
    </location>
</feature>
<feature type="domain" description="ABM" evidence="2">
    <location>
        <begin position="19"/>
        <end position="107"/>
    </location>
</feature>
<feature type="region of interest" description="Disordered" evidence="1">
    <location>
        <begin position="114"/>
        <end position="153"/>
    </location>
</feature>